<dbReference type="Gene3D" id="1.10.101.10">
    <property type="entry name" value="PGBD-like superfamily/PGBD"/>
    <property type="match status" value="1"/>
</dbReference>
<feature type="transmembrane region" description="Helical" evidence="1">
    <location>
        <begin position="370"/>
        <end position="393"/>
    </location>
</feature>
<dbReference type="RefSeq" id="WP_198874636.1">
    <property type="nucleotide sequence ID" value="NZ_JAEKMH010000001.1"/>
</dbReference>
<keyword evidence="5" id="KW-1185">Reference proteome</keyword>
<feature type="domain" description="N-acetylmuramidase" evidence="3">
    <location>
        <begin position="40"/>
        <end position="202"/>
    </location>
</feature>
<proteinExistence type="predicted"/>
<evidence type="ECO:0000313" key="5">
    <source>
        <dbReference type="Proteomes" id="UP000602124"/>
    </source>
</evidence>
<dbReference type="InterPro" id="IPR036366">
    <property type="entry name" value="PGBDSf"/>
</dbReference>
<dbReference type="Proteomes" id="UP000602124">
    <property type="component" value="Unassembled WGS sequence"/>
</dbReference>
<dbReference type="InterPro" id="IPR002477">
    <property type="entry name" value="Peptidoglycan-bd-like"/>
</dbReference>
<protein>
    <submittedName>
        <fullName evidence="4">DUF3380 domain-containing protein</fullName>
    </submittedName>
</protein>
<dbReference type="InterPro" id="IPR024408">
    <property type="entry name" value="Muramidase"/>
</dbReference>
<keyword evidence="1" id="KW-1133">Transmembrane helix</keyword>
<dbReference type="AlphaFoldDB" id="A0A934ISC1"/>
<dbReference type="Pfam" id="PF11860">
    <property type="entry name" value="Muramidase"/>
    <property type="match status" value="1"/>
</dbReference>
<sequence length="411" mass="44185">MVANGAATLTIVDQLAATNGKKGKIPELLETAAARLKVRVALLQAIVNVESAGQAFDDKGRLIILPEKHVFWRELPKALREKAQALGLATPRWNKRKNYIGLGQPGSDARWVRLADMVRLDETAGLRSASYGAPQIMGFNHSQAGYPTVTDFVLAFAASEEAQISAMVKLLESFGLVAALQAEDIMAITRRYNGSGQAEYYAGLIIAELARLTGGDVPKINAKVDAMLRLGSKSYRVEALQKRLVELQYHVKVDGDFGPATERAVVAFQKANGLDPDGRVGPLTEAALDAAVPISQEPGNSRENLTVKDLRDQGSQTVQSADWLTKLGVLIFGGGVVGEAGKGTEGFAGIEWLNGFSNLIQAVKKPVEPIIAIFTQNPMLGLGLVALVIVVIAQRIKARRLEDAKNWKNVG</sequence>
<evidence type="ECO:0000256" key="1">
    <source>
        <dbReference type="SAM" id="Phobius"/>
    </source>
</evidence>
<dbReference type="Pfam" id="PF01471">
    <property type="entry name" value="PG_binding_1"/>
    <property type="match status" value="1"/>
</dbReference>
<name>A0A934ISC1_9HYPH</name>
<reference evidence="4" key="1">
    <citation type="submission" date="2020-12" db="EMBL/GenBank/DDBJ databases">
        <title>Devosia sp. MSA67 isolated from Mo River.</title>
        <authorList>
            <person name="Ma F."/>
            <person name="Zi Z."/>
        </authorList>
    </citation>
    <scope>NUCLEOTIDE SEQUENCE</scope>
    <source>
        <strain evidence="4">MSA67</strain>
    </source>
</reference>
<evidence type="ECO:0000259" key="2">
    <source>
        <dbReference type="Pfam" id="PF01471"/>
    </source>
</evidence>
<evidence type="ECO:0000259" key="3">
    <source>
        <dbReference type="Pfam" id="PF11860"/>
    </source>
</evidence>
<feature type="domain" description="Peptidoglycan binding-like" evidence="2">
    <location>
        <begin position="236"/>
        <end position="288"/>
    </location>
</feature>
<dbReference type="InterPro" id="IPR036365">
    <property type="entry name" value="PGBD-like_sf"/>
</dbReference>
<gene>
    <name evidence="4" type="ORF">JEQ47_01575</name>
</gene>
<dbReference type="SUPFAM" id="SSF47090">
    <property type="entry name" value="PGBD-like"/>
    <property type="match status" value="1"/>
</dbReference>
<organism evidence="4 5">
    <name type="scientific">Devosia sediminis</name>
    <dbReference type="NCBI Taxonomy" id="2798801"/>
    <lineage>
        <taxon>Bacteria</taxon>
        <taxon>Pseudomonadati</taxon>
        <taxon>Pseudomonadota</taxon>
        <taxon>Alphaproteobacteria</taxon>
        <taxon>Hyphomicrobiales</taxon>
        <taxon>Devosiaceae</taxon>
        <taxon>Devosia</taxon>
    </lineage>
</organism>
<keyword evidence="1" id="KW-0812">Transmembrane</keyword>
<comment type="caution">
    <text evidence="4">The sequence shown here is derived from an EMBL/GenBank/DDBJ whole genome shotgun (WGS) entry which is preliminary data.</text>
</comment>
<keyword evidence="1" id="KW-0472">Membrane</keyword>
<dbReference type="EMBL" id="JAEKMH010000001">
    <property type="protein sequence ID" value="MBJ3783397.1"/>
    <property type="molecule type" value="Genomic_DNA"/>
</dbReference>
<accession>A0A934ISC1</accession>
<evidence type="ECO:0000313" key="4">
    <source>
        <dbReference type="EMBL" id="MBJ3783397.1"/>
    </source>
</evidence>